<keyword evidence="3 4" id="KW-0975">Bacterial flagellum</keyword>
<dbReference type="InterPro" id="IPR001624">
    <property type="entry name" value="FliE"/>
</dbReference>
<evidence type="ECO:0000313" key="7">
    <source>
        <dbReference type="Proteomes" id="UP000576152"/>
    </source>
</evidence>
<evidence type="ECO:0000256" key="1">
    <source>
        <dbReference type="ARBA" id="ARBA00004117"/>
    </source>
</evidence>
<sequence>MTEFSSILSTSNIRGAYKSSQELTTSPVAPEPQGTGESFADVLRNAAQSTVETTRQAEAVAQQGLTGKVGAQQVVEATLELESTVKVMISMRDKVVEAYQEIIRMPI</sequence>
<keyword evidence="6" id="KW-0966">Cell projection</keyword>
<comment type="similarity">
    <text evidence="2 4">Belongs to the FliE family.</text>
</comment>
<evidence type="ECO:0000256" key="2">
    <source>
        <dbReference type="ARBA" id="ARBA00009272"/>
    </source>
</evidence>
<keyword evidence="7" id="KW-1185">Reference proteome</keyword>
<reference evidence="6 7" key="1">
    <citation type="submission" date="2020-08" db="EMBL/GenBank/DDBJ databases">
        <title>Genomic Encyclopedia of Type Strains, Phase III (KMG-III): the genomes of soil and plant-associated and newly described type strains.</title>
        <authorList>
            <person name="Whitman W."/>
        </authorList>
    </citation>
    <scope>NUCLEOTIDE SEQUENCE [LARGE SCALE GENOMIC DNA]</scope>
    <source>
        <strain evidence="6 7">CECT 8572</strain>
    </source>
</reference>
<gene>
    <name evidence="4" type="primary">fliE</name>
    <name evidence="6" type="ORF">FHS00_003098</name>
</gene>
<proteinExistence type="inferred from homology"/>
<feature type="region of interest" description="Disordered" evidence="5">
    <location>
        <begin position="16"/>
        <end position="37"/>
    </location>
</feature>
<dbReference type="Proteomes" id="UP000576152">
    <property type="component" value="Unassembled WGS sequence"/>
</dbReference>
<evidence type="ECO:0000313" key="6">
    <source>
        <dbReference type="EMBL" id="MBB3713494.1"/>
    </source>
</evidence>
<comment type="subcellular location">
    <subcellularLocation>
        <location evidence="1 4">Bacterial flagellum basal body</location>
    </subcellularLocation>
</comment>
<dbReference type="HAMAP" id="MF_00724">
    <property type="entry name" value="FliE"/>
    <property type="match status" value="1"/>
</dbReference>
<dbReference type="RefSeq" id="WP_183474972.1">
    <property type="nucleotide sequence ID" value="NZ_CP139691.1"/>
</dbReference>
<protein>
    <recommendedName>
        <fullName evidence="4">Flagellar hook-basal body complex protein FliE</fullName>
    </recommendedName>
</protein>
<evidence type="ECO:0000256" key="5">
    <source>
        <dbReference type="SAM" id="MobiDB-lite"/>
    </source>
</evidence>
<dbReference type="PANTHER" id="PTHR34653">
    <property type="match status" value="1"/>
</dbReference>
<comment type="caution">
    <text evidence="6">The sequence shown here is derived from an EMBL/GenBank/DDBJ whole genome shotgun (WGS) entry which is preliminary data.</text>
</comment>
<organism evidence="6 7">
    <name type="scientific">Limimaricola variabilis</name>
    <dbReference type="NCBI Taxonomy" id="1492771"/>
    <lineage>
        <taxon>Bacteria</taxon>
        <taxon>Pseudomonadati</taxon>
        <taxon>Pseudomonadota</taxon>
        <taxon>Alphaproteobacteria</taxon>
        <taxon>Rhodobacterales</taxon>
        <taxon>Paracoccaceae</taxon>
        <taxon>Limimaricola</taxon>
    </lineage>
</organism>
<accession>A0ABR6HSG0</accession>
<name>A0ABR6HSG0_9RHOB</name>
<feature type="compositionally biased region" description="Polar residues" evidence="5">
    <location>
        <begin position="16"/>
        <end position="27"/>
    </location>
</feature>
<keyword evidence="6" id="KW-0969">Cilium</keyword>
<keyword evidence="6" id="KW-0282">Flagellum</keyword>
<dbReference type="Pfam" id="PF02049">
    <property type="entry name" value="FliE"/>
    <property type="match status" value="1"/>
</dbReference>
<dbReference type="PANTHER" id="PTHR34653:SF1">
    <property type="entry name" value="FLAGELLAR HOOK-BASAL BODY COMPLEX PROTEIN FLIE"/>
    <property type="match status" value="1"/>
</dbReference>
<evidence type="ECO:0000256" key="4">
    <source>
        <dbReference type="HAMAP-Rule" id="MF_00724"/>
    </source>
</evidence>
<dbReference type="EMBL" id="JACIBX010000015">
    <property type="protein sequence ID" value="MBB3713494.1"/>
    <property type="molecule type" value="Genomic_DNA"/>
</dbReference>
<evidence type="ECO:0000256" key="3">
    <source>
        <dbReference type="ARBA" id="ARBA00023143"/>
    </source>
</evidence>